<name>A0ABV6QHI3_9ACTN</name>
<comment type="caution">
    <text evidence="2">The sequence shown here is derived from an EMBL/GenBank/DDBJ whole genome shotgun (WGS) entry which is preliminary data.</text>
</comment>
<keyword evidence="1" id="KW-0472">Membrane</keyword>
<organism evidence="2 3">
    <name type="scientific">Kribbella deserti</name>
    <dbReference type="NCBI Taxonomy" id="1926257"/>
    <lineage>
        <taxon>Bacteria</taxon>
        <taxon>Bacillati</taxon>
        <taxon>Actinomycetota</taxon>
        <taxon>Actinomycetes</taxon>
        <taxon>Propionibacteriales</taxon>
        <taxon>Kribbellaceae</taxon>
        <taxon>Kribbella</taxon>
    </lineage>
</organism>
<evidence type="ECO:0008006" key="4">
    <source>
        <dbReference type="Google" id="ProtNLM"/>
    </source>
</evidence>
<protein>
    <recommendedName>
        <fullName evidence="4">LPXTG cell wall anchor domain-containing protein</fullName>
    </recommendedName>
</protein>
<reference evidence="2 3" key="1">
    <citation type="submission" date="2024-09" db="EMBL/GenBank/DDBJ databases">
        <authorList>
            <person name="Sun Q."/>
            <person name="Mori K."/>
        </authorList>
    </citation>
    <scope>NUCLEOTIDE SEQUENCE [LARGE SCALE GENOMIC DNA]</scope>
    <source>
        <strain evidence="2 3">CGMCC 1.15906</strain>
    </source>
</reference>
<keyword evidence="1" id="KW-1133">Transmembrane helix</keyword>
<sequence length="50" mass="5172">MPTPGTALWIVGLALVAGGLIWVLRYRMIVGTLLMGVGLALGVVGSTYVD</sequence>
<evidence type="ECO:0000313" key="2">
    <source>
        <dbReference type="EMBL" id="MFC0624106.1"/>
    </source>
</evidence>
<feature type="transmembrane region" description="Helical" evidence="1">
    <location>
        <begin position="6"/>
        <end position="24"/>
    </location>
</feature>
<evidence type="ECO:0000313" key="3">
    <source>
        <dbReference type="Proteomes" id="UP001589890"/>
    </source>
</evidence>
<dbReference type="RefSeq" id="WP_380044891.1">
    <property type="nucleotide sequence ID" value="NZ_JBHLTC010000009.1"/>
</dbReference>
<accession>A0ABV6QHI3</accession>
<keyword evidence="1" id="KW-0812">Transmembrane</keyword>
<proteinExistence type="predicted"/>
<evidence type="ECO:0000256" key="1">
    <source>
        <dbReference type="SAM" id="Phobius"/>
    </source>
</evidence>
<dbReference type="Proteomes" id="UP001589890">
    <property type="component" value="Unassembled WGS sequence"/>
</dbReference>
<dbReference type="EMBL" id="JBHLTC010000009">
    <property type="protein sequence ID" value="MFC0624106.1"/>
    <property type="molecule type" value="Genomic_DNA"/>
</dbReference>
<keyword evidence="3" id="KW-1185">Reference proteome</keyword>
<gene>
    <name evidence="2" type="ORF">ACFFGN_08530</name>
</gene>
<feature type="transmembrane region" description="Helical" evidence="1">
    <location>
        <begin position="29"/>
        <end position="49"/>
    </location>
</feature>